<dbReference type="InterPro" id="IPR032570">
    <property type="entry name" value="SF1-HH"/>
</dbReference>
<dbReference type="EMBL" id="JAVXUP010001088">
    <property type="protein sequence ID" value="KAK3016124.1"/>
    <property type="molecule type" value="Genomic_DNA"/>
</dbReference>
<dbReference type="Gene3D" id="3.30.1370.10">
    <property type="entry name" value="K Homology domain, type 1"/>
    <property type="match status" value="1"/>
</dbReference>
<comment type="caution">
    <text evidence="6">The sequence shown here is derived from an EMBL/GenBank/DDBJ whole genome shotgun (WGS) entry which is preliminary data.</text>
</comment>
<feature type="region of interest" description="Disordered" evidence="3">
    <location>
        <begin position="576"/>
        <end position="602"/>
    </location>
</feature>
<organism evidence="6 7">
    <name type="scientific">Escallonia herrerae</name>
    <dbReference type="NCBI Taxonomy" id="1293975"/>
    <lineage>
        <taxon>Eukaryota</taxon>
        <taxon>Viridiplantae</taxon>
        <taxon>Streptophyta</taxon>
        <taxon>Embryophyta</taxon>
        <taxon>Tracheophyta</taxon>
        <taxon>Spermatophyta</taxon>
        <taxon>Magnoliopsida</taxon>
        <taxon>eudicotyledons</taxon>
        <taxon>Gunneridae</taxon>
        <taxon>Pentapetalae</taxon>
        <taxon>asterids</taxon>
        <taxon>campanulids</taxon>
        <taxon>Escalloniales</taxon>
        <taxon>Escalloniaceae</taxon>
        <taxon>Escallonia</taxon>
    </lineage>
</organism>
<protein>
    <submittedName>
        <fullName evidence="6">Uncharacterized protein</fullName>
    </submittedName>
</protein>
<dbReference type="InterPro" id="IPR047086">
    <property type="entry name" value="SF1-HH_sf"/>
</dbReference>
<dbReference type="SUPFAM" id="SSF54791">
    <property type="entry name" value="Eukaryotic type KH-domain (KH-domain type I)"/>
    <property type="match status" value="1"/>
</dbReference>
<keyword evidence="7" id="KW-1185">Reference proteome</keyword>
<feature type="region of interest" description="Disordered" evidence="3">
    <location>
        <begin position="215"/>
        <end position="237"/>
    </location>
</feature>
<dbReference type="GO" id="GO:0046872">
    <property type="term" value="F:metal ion binding"/>
    <property type="evidence" value="ECO:0007669"/>
    <property type="project" value="UniProtKB-KW"/>
</dbReference>
<feature type="compositionally biased region" description="Polar residues" evidence="3">
    <location>
        <begin position="479"/>
        <end position="496"/>
    </location>
</feature>
<dbReference type="AlphaFoldDB" id="A0AA89ATC9"/>
<feature type="compositionally biased region" description="Low complexity" evidence="3">
    <location>
        <begin position="590"/>
        <end position="602"/>
    </location>
</feature>
<feature type="compositionally biased region" description="Basic and acidic residues" evidence="3">
    <location>
        <begin position="227"/>
        <end position="237"/>
    </location>
</feature>
<dbReference type="GO" id="GO:0005634">
    <property type="term" value="C:nucleus"/>
    <property type="evidence" value="ECO:0007669"/>
    <property type="project" value="TreeGrafter"/>
</dbReference>
<dbReference type="PANTHER" id="PTHR11208">
    <property type="entry name" value="RNA-BINDING PROTEIN RELATED"/>
    <property type="match status" value="1"/>
</dbReference>
<feature type="domain" description="Splicing factor 1 helix-hairpin" evidence="4">
    <location>
        <begin position="193"/>
        <end position="268"/>
    </location>
</feature>
<dbReference type="GO" id="GO:0048024">
    <property type="term" value="P:regulation of mRNA splicing, via spliceosome"/>
    <property type="evidence" value="ECO:0007669"/>
    <property type="project" value="TreeGrafter"/>
</dbReference>
<dbReference type="Pfam" id="PF16275">
    <property type="entry name" value="SF1-HH"/>
    <property type="match status" value="1"/>
</dbReference>
<name>A0AA89ATC9_9ASTE</name>
<dbReference type="Pfam" id="PF22675">
    <property type="entry name" value="KH-I_KHDC4-BBP"/>
    <property type="match status" value="1"/>
</dbReference>
<evidence type="ECO:0000259" key="4">
    <source>
        <dbReference type="Pfam" id="PF16275"/>
    </source>
</evidence>
<feature type="region of interest" description="Disordered" evidence="3">
    <location>
        <begin position="160"/>
        <end position="188"/>
    </location>
</feature>
<feature type="region of interest" description="Disordered" evidence="3">
    <location>
        <begin position="477"/>
        <end position="496"/>
    </location>
</feature>
<evidence type="ECO:0000256" key="1">
    <source>
        <dbReference type="ARBA" id="ARBA00022723"/>
    </source>
</evidence>
<evidence type="ECO:0000259" key="5">
    <source>
        <dbReference type="Pfam" id="PF22675"/>
    </source>
</evidence>
<keyword evidence="2" id="KW-0694">RNA-binding</keyword>
<dbReference type="InterPro" id="IPR036612">
    <property type="entry name" value="KH_dom_type_1_sf"/>
</dbReference>
<dbReference type="InterPro" id="IPR045071">
    <property type="entry name" value="BBP-like"/>
</dbReference>
<evidence type="ECO:0000256" key="2">
    <source>
        <dbReference type="ARBA" id="ARBA00022884"/>
    </source>
</evidence>
<gene>
    <name evidence="6" type="ORF">RJ639_006158</name>
</gene>
<accession>A0AA89ATC9</accession>
<evidence type="ECO:0000313" key="6">
    <source>
        <dbReference type="EMBL" id="KAK3016124.1"/>
    </source>
</evidence>
<evidence type="ECO:0000256" key="3">
    <source>
        <dbReference type="SAM" id="MobiDB-lite"/>
    </source>
</evidence>
<feature type="domain" description="KHDC4/BBP-like KH-domain type I" evidence="5">
    <location>
        <begin position="282"/>
        <end position="364"/>
    </location>
</feature>
<dbReference type="Proteomes" id="UP001188597">
    <property type="component" value="Unassembled WGS sequence"/>
</dbReference>
<sequence>MSECWMACLSDLGHRQGRSRLSRELVCKLSNILGHSLCPRGYKELGPQMGKEYVAVNDLIWIVLAFSVGVKYYVVLSRLGRSVMQVGKGGACFGRKMSTKVEQASRVELGLQKSVTSTSSIASTSVPKILKFTAKAGFVIPKNKLSGSLVPIFRDDKKLAGSDPGHEENAKQVQRKTKWGPDPTQDAAVRKGRALAYQTRVDQITQQLKSAIVEREDNQVSPLPSQDFERESSLEQEKKSEILELERREAIGEILKLNPSYKAPADYKPLLKEAKVPIPIKEYPGYNFIGLIYGTASANQKRLEKETGAKLRVYGTKAETGEKVEINPSDGNETQSTCREMYVHVCADTYEKVDAAVALIEILVNPVSVNPKAVSETSTAVSGDGVNLGQGASTSDTISSVLVNQGDAQSIVVSGQAPQQGFFQPYPSPWFPRGPPSDFVTPQISSAPNFSHPVQVSSSPLNPSTIPSLFGPRPVLASGYSSATQNSPSRPQPTQQVLQHPYMPPVHSLGYTGPMMNPPVPSLPSTPAQPILSAPPPFTINHPTLTGPPQIARTVIDSCWHLGRMVKCTCRHSNISGSKQHVADGTTKVSSSGESSSCGSCI</sequence>
<dbReference type="InterPro" id="IPR055256">
    <property type="entry name" value="KH_1_KHDC4/BBP-like"/>
</dbReference>
<dbReference type="GO" id="GO:0003729">
    <property type="term" value="F:mRNA binding"/>
    <property type="evidence" value="ECO:0007669"/>
    <property type="project" value="TreeGrafter"/>
</dbReference>
<reference evidence="6" key="1">
    <citation type="submission" date="2022-12" db="EMBL/GenBank/DDBJ databases">
        <title>Draft genome assemblies for two species of Escallonia (Escalloniales).</title>
        <authorList>
            <person name="Chanderbali A."/>
            <person name="Dervinis C."/>
            <person name="Anghel I."/>
            <person name="Soltis D."/>
            <person name="Soltis P."/>
            <person name="Zapata F."/>
        </authorList>
    </citation>
    <scope>NUCLEOTIDE SEQUENCE</scope>
    <source>
        <strain evidence="6">UCBG64.0493</strain>
        <tissue evidence="6">Leaf</tissue>
    </source>
</reference>
<keyword evidence="1" id="KW-0479">Metal-binding</keyword>
<proteinExistence type="predicted"/>
<dbReference type="Gene3D" id="6.10.140.1790">
    <property type="match status" value="1"/>
</dbReference>
<dbReference type="PANTHER" id="PTHR11208:SF98">
    <property type="entry name" value="RNA-BINDING KH DOMAIN-CONTAINING PROTEIN"/>
    <property type="match status" value="1"/>
</dbReference>
<feature type="compositionally biased region" description="Basic and acidic residues" evidence="3">
    <location>
        <begin position="160"/>
        <end position="170"/>
    </location>
</feature>
<evidence type="ECO:0000313" key="7">
    <source>
        <dbReference type="Proteomes" id="UP001188597"/>
    </source>
</evidence>